<dbReference type="AlphaFoldDB" id="A0A9P0MLP4"/>
<evidence type="ECO:0000256" key="7">
    <source>
        <dbReference type="ARBA" id="ARBA00023033"/>
    </source>
</evidence>
<dbReference type="InterPro" id="IPR050479">
    <property type="entry name" value="CYP11_CYP27_families"/>
</dbReference>
<dbReference type="InterPro" id="IPR001128">
    <property type="entry name" value="Cyt_P450"/>
</dbReference>
<evidence type="ECO:0000256" key="4">
    <source>
        <dbReference type="ARBA" id="ARBA00022723"/>
    </source>
</evidence>
<evidence type="ECO:0000256" key="2">
    <source>
        <dbReference type="ARBA" id="ARBA00010617"/>
    </source>
</evidence>
<gene>
    <name evidence="10" type="ORF">NEZAVI_LOCUS7800</name>
</gene>
<evidence type="ECO:0000256" key="6">
    <source>
        <dbReference type="ARBA" id="ARBA00023004"/>
    </source>
</evidence>
<dbReference type="PROSITE" id="PS00086">
    <property type="entry name" value="CYTOCHROME_P450"/>
    <property type="match status" value="1"/>
</dbReference>
<comment type="cofactor">
    <cofactor evidence="1 8">
        <name>heme</name>
        <dbReference type="ChEBI" id="CHEBI:30413"/>
    </cofactor>
</comment>
<proteinExistence type="inferred from homology"/>
<evidence type="ECO:0000256" key="1">
    <source>
        <dbReference type="ARBA" id="ARBA00001971"/>
    </source>
</evidence>
<dbReference type="InterPro" id="IPR017972">
    <property type="entry name" value="Cyt_P450_CS"/>
</dbReference>
<dbReference type="Gene3D" id="1.10.630.10">
    <property type="entry name" value="Cytochrome P450"/>
    <property type="match status" value="1"/>
</dbReference>
<evidence type="ECO:0000313" key="11">
    <source>
        <dbReference type="Proteomes" id="UP001152798"/>
    </source>
</evidence>
<dbReference type="PANTHER" id="PTHR24279:SF120">
    <property type="entry name" value="CYTOCHROME P450"/>
    <property type="match status" value="1"/>
</dbReference>
<evidence type="ECO:0000313" key="10">
    <source>
        <dbReference type="EMBL" id="CAH1398079.1"/>
    </source>
</evidence>
<dbReference type="GO" id="GO:0016705">
    <property type="term" value="F:oxidoreductase activity, acting on paired donors, with incorporation or reduction of molecular oxygen"/>
    <property type="evidence" value="ECO:0007669"/>
    <property type="project" value="InterPro"/>
</dbReference>
<dbReference type="GO" id="GO:0020037">
    <property type="term" value="F:heme binding"/>
    <property type="evidence" value="ECO:0007669"/>
    <property type="project" value="InterPro"/>
</dbReference>
<comment type="similarity">
    <text evidence="2 9">Belongs to the cytochrome P450 family.</text>
</comment>
<accession>A0A9P0MLP4</accession>
<organism evidence="10 11">
    <name type="scientific">Nezara viridula</name>
    <name type="common">Southern green stink bug</name>
    <name type="synonym">Cimex viridulus</name>
    <dbReference type="NCBI Taxonomy" id="85310"/>
    <lineage>
        <taxon>Eukaryota</taxon>
        <taxon>Metazoa</taxon>
        <taxon>Ecdysozoa</taxon>
        <taxon>Arthropoda</taxon>
        <taxon>Hexapoda</taxon>
        <taxon>Insecta</taxon>
        <taxon>Pterygota</taxon>
        <taxon>Neoptera</taxon>
        <taxon>Paraneoptera</taxon>
        <taxon>Hemiptera</taxon>
        <taxon>Heteroptera</taxon>
        <taxon>Panheteroptera</taxon>
        <taxon>Pentatomomorpha</taxon>
        <taxon>Pentatomoidea</taxon>
        <taxon>Pentatomidae</taxon>
        <taxon>Pentatominae</taxon>
        <taxon>Nezara</taxon>
    </lineage>
</organism>
<keyword evidence="4 8" id="KW-0479">Metal-binding</keyword>
<dbReference type="Proteomes" id="UP001152798">
    <property type="component" value="Chromosome 4"/>
</dbReference>
<keyword evidence="3 8" id="KW-0349">Heme</keyword>
<evidence type="ECO:0000256" key="3">
    <source>
        <dbReference type="ARBA" id="ARBA00022617"/>
    </source>
</evidence>
<dbReference type="InterPro" id="IPR036396">
    <property type="entry name" value="Cyt_P450_sf"/>
</dbReference>
<sequence>MAFIQRILSKRNVCSNALRKKDVPKPFNQIPGPRSLPIIGSSWKYIPFMGDWDVSKLHIVGTKRFEQYGGLVREEVSPGINFVHVYSAQDIEKIYKNEGKYPERLGHLALMHYRLCRPHLYNSGGLLPTNGSEWWRLRSTFQKHIARVQDARSFLSKGEDIINDFVTTILFNNYTCEDFLPLLSRLYLELMWMFIFGKRLNSFDSINISENSIPSKLMKAAEDITHTTMITDSSEKIWKVIKTPSYIKIEKNFEYIEKIVLSALKEAETENSKNRKHSDENSKICLIDKFFQTPEMSSKDINAMTADLVLGGVDTTAYTTAFLMYNLSRNKAVQEKLYSEAVKLLPSPDTRITSDILNSAIYARAVLKESLRLNPVSVGVSRILQQDTVFSGYLVPKGTLMLTQNLVACRNEDNFKNALEFIPERWIRGSPAYQEVSPYLVLPFSHGPRTCIARRLAEQNMLTLLLSIIRKYSISWMGEVMDIETPLTCKPDKAVKLSFHNWVVKNKVLNIS</sequence>
<dbReference type="Pfam" id="PF00067">
    <property type="entry name" value="p450"/>
    <property type="match status" value="1"/>
</dbReference>
<reference evidence="10" key="1">
    <citation type="submission" date="2022-01" db="EMBL/GenBank/DDBJ databases">
        <authorList>
            <person name="King R."/>
        </authorList>
    </citation>
    <scope>NUCLEOTIDE SEQUENCE</scope>
</reference>
<keyword evidence="6 8" id="KW-0408">Iron</keyword>
<dbReference type="GO" id="GO:0005506">
    <property type="term" value="F:iron ion binding"/>
    <property type="evidence" value="ECO:0007669"/>
    <property type="project" value="InterPro"/>
</dbReference>
<keyword evidence="5 9" id="KW-0560">Oxidoreductase</keyword>
<evidence type="ECO:0008006" key="12">
    <source>
        <dbReference type="Google" id="ProtNLM"/>
    </source>
</evidence>
<protein>
    <recommendedName>
        <fullName evidence="12">Cytochrome P450</fullName>
    </recommendedName>
</protein>
<dbReference type="PRINTS" id="PR00385">
    <property type="entry name" value="P450"/>
</dbReference>
<keyword evidence="7 9" id="KW-0503">Monooxygenase</keyword>
<name>A0A9P0MLP4_NEZVI</name>
<dbReference type="CDD" id="cd11054">
    <property type="entry name" value="CYP24A1-like"/>
    <property type="match status" value="1"/>
</dbReference>
<dbReference type="PRINTS" id="PR00463">
    <property type="entry name" value="EP450I"/>
</dbReference>
<dbReference type="InterPro" id="IPR002401">
    <property type="entry name" value="Cyt_P450_E_grp-I"/>
</dbReference>
<dbReference type="FunFam" id="1.10.630.10:FF:000006">
    <property type="entry name" value="Cytochrome P450 302a1, mitochondrial"/>
    <property type="match status" value="1"/>
</dbReference>
<dbReference type="PANTHER" id="PTHR24279">
    <property type="entry name" value="CYTOCHROME P450"/>
    <property type="match status" value="1"/>
</dbReference>
<evidence type="ECO:0000256" key="5">
    <source>
        <dbReference type="ARBA" id="ARBA00023002"/>
    </source>
</evidence>
<keyword evidence="11" id="KW-1185">Reference proteome</keyword>
<dbReference type="EMBL" id="OV725080">
    <property type="protein sequence ID" value="CAH1398079.1"/>
    <property type="molecule type" value="Genomic_DNA"/>
</dbReference>
<evidence type="ECO:0000256" key="8">
    <source>
        <dbReference type="PIRSR" id="PIRSR602401-1"/>
    </source>
</evidence>
<evidence type="ECO:0000256" key="9">
    <source>
        <dbReference type="RuleBase" id="RU000461"/>
    </source>
</evidence>
<dbReference type="GO" id="GO:0004497">
    <property type="term" value="F:monooxygenase activity"/>
    <property type="evidence" value="ECO:0007669"/>
    <property type="project" value="UniProtKB-KW"/>
</dbReference>
<feature type="binding site" description="axial binding residue" evidence="8">
    <location>
        <position position="451"/>
    </location>
    <ligand>
        <name>heme</name>
        <dbReference type="ChEBI" id="CHEBI:30413"/>
    </ligand>
    <ligandPart>
        <name>Fe</name>
        <dbReference type="ChEBI" id="CHEBI:18248"/>
    </ligandPart>
</feature>
<dbReference type="OrthoDB" id="3945418at2759"/>
<dbReference type="SUPFAM" id="SSF48264">
    <property type="entry name" value="Cytochrome P450"/>
    <property type="match status" value="1"/>
</dbReference>